<protein>
    <submittedName>
        <fullName evidence="2">Uncharacterized protein</fullName>
    </submittedName>
</protein>
<dbReference type="AlphaFoldDB" id="A0A1A9W7P8"/>
<reference evidence="2" key="2">
    <citation type="submission" date="2020-05" db="UniProtKB">
        <authorList>
            <consortium name="EnsemblMetazoa"/>
        </authorList>
    </citation>
    <scope>IDENTIFICATION</scope>
    <source>
        <strain evidence="2">IAEA</strain>
    </source>
</reference>
<evidence type="ECO:0000256" key="1">
    <source>
        <dbReference type="SAM" id="Phobius"/>
    </source>
</evidence>
<proteinExistence type="predicted"/>
<keyword evidence="1" id="KW-0812">Transmembrane</keyword>
<evidence type="ECO:0000313" key="2">
    <source>
        <dbReference type="EnsemblMetazoa" id="GBRI009188-PA"/>
    </source>
</evidence>
<reference evidence="3" key="1">
    <citation type="submission" date="2014-03" db="EMBL/GenBank/DDBJ databases">
        <authorList>
            <person name="Aksoy S."/>
            <person name="Warren W."/>
            <person name="Wilson R.K."/>
        </authorList>
    </citation>
    <scope>NUCLEOTIDE SEQUENCE [LARGE SCALE GENOMIC DNA]</scope>
    <source>
        <strain evidence="3">IAEA</strain>
    </source>
</reference>
<dbReference type="EnsemblMetazoa" id="GBRI009188-RA">
    <property type="protein sequence ID" value="GBRI009188-PA"/>
    <property type="gene ID" value="GBRI009188"/>
</dbReference>
<keyword evidence="3" id="KW-1185">Reference proteome</keyword>
<keyword evidence="1" id="KW-0472">Membrane</keyword>
<dbReference type="VEuPathDB" id="VectorBase:GBRI009188"/>
<sequence length="110" mass="13366">MNKIYPFIRKDDRFLRTVSNRFNALMLLGITVDIFYWFLYIPSQHVSYMGLFIYQQNYHLIFNLKLMDSFNEKVMNLKCIWARINVCNKERGLYVVVMRIEFRITGTYVT</sequence>
<accession>A0A1A9W7P8</accession>
<keyword evidence="1" id="KW-1133">Transmembrane helix</keyword>
<evidence type="ECO:0000313" key="3">
    <source>
        <dbReference type="Proteomes" id="UP000091820"/>
    </source>
</evidence>
<feature type="transmembrane region" description="Helical" evidence="1">
    <location>
        <begin position="21"/>
        <end position="39"/>
    </location>
</feature>
<dbReference type="Proteomes" id="UP000091820">
    <property type="component" value="Unassembled WGS sequence"/>
</dbReference>
<name>A0A1A9W7P8_9MUSC</name>
<organism evidence="2 3">
    <name type="scientific">Glossina brevipalpis</name>
    <dbReference type="NCBI Taxonomy" id="37001"/>
    <lineage>
        <taxon>Eukaryota</taxon>
        <taxon>Metazoa</taxon>
        <taxon>Ecdysozoa</taxon>
        <taxon>Arthropoda</taxon>
        <taxon>Hexapoda</taxon>
        <taxon>Insecta</taxon>
        <taxon>Pterygota</taxon>
        <taxon>Neoptera</taxon>
        <taxon>Endopterygota</taxon>
        <taxon>Diptera</taxon>
        <taxon>Brachycera</taxon>
        <taxon>Muscomorpha</taxon>
        <taxon>Hippoboscoidea</taxon>
        <taxon>Glossinidae</taxon>
        <taxon>Glossina</taxon>
    </lineage>
</organism>